<dbReference type="InterPro" id="IPR013785">
    <property type="entry name" value="Aldolase_TIM"/>
</dbReference>
<feature type="domain" description="N-(5'phosphoribosyl) anthranilate isomerase (PRAI)" evidence="18">
    <location>
        <begin position="253"/>
        <end position="441"/>
    </location>
</feature>
<evidence type="ECO:0000256" key="7">
    <source>
        <dbReference type="ARBA" id="ARBA00022605"/>
    </source>
</evidence>
<keyword evidence="10 15" id="KW-0057">Aromatic amino acid biosynthesis</keyword>
<keyword evidence="12 15" id="KW-0456">Lyase</keyword>
<dbReference type="AlphaFoldDB" id="K2J7N9"/>
<dbReference type="CDD" id="cd00405">
    <property type="entry name" value="PRAI"/>
    <property type="match status" value="1"/>
</dbReference>
<evidence type="ECO:0000256" key="9">
    <source>
        <dbReference type="ARBA" id="ARBA00022822"/>
    </source>
</evidence>
<dbReference type="Pfam" id="PF00218">
    <property type="entry name" value="IGPS"/>
    <property type="match status" value="1"/>
</dbReference>
<dbReference type="eggNOG" id="COG0135">
    <property type="taxonomic scope" value="Bacteria"/>
</dbReference>
<dbReference type="InterPro" id="IPR013798">
    <property type="entry name" value="Indole-3-glycerol_P_synth_dom"/>
</dbReference>
<proteinExistence type="inferred from homology"/>
<evidence type="ECO:0000256" key="11">
    <source>
        <dbReference type="ARBA" id="ARBA00023235"/>
    </source>
</evidence>
<dbReference type="eggNOG" id="COG0134">
    <property type="taxonomic scope" value="Bacteria"/>
</dbReference>
<dbReference type="CDD" id="cd00331">
    <property type="entry name" value="IGPS"/>
    <property type="match status" value="1"/>
</dbReference>
<evidence type="ECO:0000256" key="10">
    <source>
        <dbReference type="ARBA" id="ARBA00023141"/>
    </source>
</evidence>
<dbReference type="PATRIC" id="fig|745411.4.peg.2593"/>
<protein>
    <recommendedName>
        <fullName evidence="15 16">Multifunctional fusion protein</fullName>
    </recommendedName>
    <domain>
        <recommendedName>
            <fullName evidence="15">Indole-3-glycerol phosphate synthase</fullName>
            <shortName evidence="15">IGPS</shortName>
            <ecNumber evidence="15">4.1.1.48</ecNumber>
        </recommendedName>
    </domain>
    <domain>
        <recommendedName>
            <fullName evidence="16">N-(5'-phosphoribosyl)anthranilate isomerase</fullName>
            <shortName evidence="16">PRAI</shortName>
            <ecNumber evidence="16">5.3.1.24</ecNumber>
        </recommendedName>
    </domain>
</protein>
<comment type="similarity">
    <text evidence="6">In the C-terminal section; belongs to the TrpF family.</text>
</comment>
<dbReference type="PROSITE" id="PS00614">
    <property type="entry name" value="IGPS"/>
    <property type="match status" value="1"/>
</dbReference>
<dbReference type="HAMAP" id="MF_00134_B">
    <property type="entry name" value="IGPS_B"/>
    <property type="match status" value="1"/>
</dbReference>
<comment type="catalytic activity">
    <reaction evidence="1 16">
        <text>N-(5-phospho-beta-D-ribosyl)anthranilate = 1-(2-carboxyphenylamino)-1-deoxy-D-ribulose 5-phosphate</text>
        <dbReference type="Rhea" id="RHEA:21540"/>
        <dbReference type="ChEBI" id="CHEBI:18277"/>
        <dbReference type="ChEBI" id="CHEBI:58613"/>
        <dbReference type="EC" id="5.3.1.24"/>
    </reaction>
</comment>
<dbReference type="InterPro" id="IPR001468">
    <property type="entry name" value="Indole-3-GlycerolPSynthase_CS"/>
</dbReference>
<evidence type="ECO:0000256" key="3">
    <source>
        <dbReference type="ARBA" id="ARBA00004664"/>
    </source>
</evidence>
<evidence type="ECO:0000256" key="1">
    <source>
        <dbReference type="ARBA" id="ARBA00001164"/>
    </source>
</evidence>
<accession>K2J7N9</accession>
<dbReference type="UniPathway" id="UPA00035">
    <property type="reaction ID" value="UER00042"/>
</dbReference>
<sequence length="446" mass="48038">MLEKIVERKKADLPALKARYPRAASQPLGLSTRSLEHSLRYGSGFILECKKASPSKGLIRPDFDPKALAAIYAPYASGISVLTDEPFFQGHPDYLSAVANSVKVPVLMKDFFIDPFQVRLARYLGADAILLMLSVLDDASYLLLAEEARKYNLDILTEVASPAERDRAVKLGARIIGINNRDLHDLSVDLGRTEQLAKAIPQDRVVISESGIKTHGDVQRLKGVAKGFLVGSELMRKDNLDLACRQLILGEHKVCGLTAPADAKAAYDAGATYGGLIFAPKSPRCVSSEEAKVITQAAPLAFVGVFVDAPVDQVAALADSLGLYAVQLHGHEDAGYVAALRQKTQVQIWKACTAERPCTLAVDRLVLDSQHDGQFGGTGQTFDWTQIQNPAALPLMLAGGLGPDNVQSALKVPGVTGLDLNSKLERAPGVKDPALIQQIFQLVRQA</sequence>
<keyword evidence="11 16" id="KW-0413">Isomerase</keyword>
<evidence type="ECO:0000256" key="4">
    <source>
        <dbReference type="ARBA" id="ARBA00004696"/>
    </source>
</evidence>
<evidence type="ECO:0000256" key="15">
    <source>
        <dbReference type="HAMAP-Rule" id="MF_00134"/>
    </source>
</evidence>
<dbReference type="GO" id="GO:0004640">
    <property type="term" value="F:phosphoribosylanthranilate isomerase activity"/>
    <property type="evidence" value="ECO:0007669"/>
    <property type="project" value="UniProtKB-UniRule"/>
</dbReference>
<evidence type="ECO:0000256" key="8">
    <source>
        <dbReference type="ARBA" id="ARBA00022793"/>
    </source>
</evidence>
<dbReference type="FunFam" id="3.20.20.70:FF:000024">
    <property type="entry name" value="Indole-3-glycerol phosphate synthase"/>
    <property type="match status" value="1"/>
</dbReference>
<organism evidence="19 20">
    <name type="scientific">Gallaecimonas xiamenensis 3-C-1</name>
    <dbReference type="NCBI Taxonomy" id="745411"/>
    <lineage>
        <taxon>Bacteria</taxon>
        <taxon>Pseudomonadati</taxon>
        <taxon>Pseudomonadota</taxon>
        <taxon>Gammaproteobacteria</taxon>
        <taxon>Enterobacterales</taxon>
        <taxon>Gallaecimonadaceae</taxon>
        <taxon>Gallaecimonas</taxon>
    </lineage>
</organism>
<dbReference type="InterPro" id="IPR045186">
    <property type="entry name" value="Indole-3-glycerol_P_synth"/>
</dbReference>
<comment type="function">
    <text evidence="14">Bifunctional enzyme that catalyzes two sequential steps of tryptophan biosynthetic pathway. The first reaction is catalyzed by the isomerase, coded by the TrpF domain; the second reaction is catalyzed by the synthase, coded by the TrpC domain.</text>
</comment>
<dbReference type="PANTHER" id="PTHR22854:SF2">
    <property type="entry name" value="INDOLE-3-GLYCEROL-PHOSPHATE SYNTHASE"/>
    <property type="match status" value="1"/>
</dbReference>
<dbReference type="Proteomes" id="UP000006755">
    <property type="component" value="Unassembled WGS sequence"/>
</dbReference>
<dbReference type="EMBL" id="AMRI01000019">
    <property type="protein sequence ID" value="EKE70947.1"/>
    <property type="molecule type" value="Genomic_DNA"/>
</dbReference>
<evidence type="ECO:0000256" key="16">
    <source>
        <dbReference type="HAMAP-Rule" id="MF_00135"/>
    </source>
</evidence>
<dbReference type="NCBIfam" id="NF006945">
    <property type="entry name" value="PRK09427.1"/>
    <property type="match status" value="1"/>
</dbReference>
<evidence type="ECO:0000259" key="18">
    <source>
        <dbReference type="Pfam" id="PF00697"/>
    </source>
</evidence>
<keyword evidence="8 15" id="KW-0210">Decarboxylase</keyword>
<keyword evidence="9 15" id="KW-0822">Tryptophan biosynthesis</keyword>
<dbReference type="RefSeq" id="WP_008485400.1">
    <property type="nucleotide sequence ID" value="NZ_AMRI01000019.1"/>
</dbReference>
<dbReference type="HAMAP" id="MF_00135">
    <property type="entry name" value="PRAI"/>
    <property type="match status" value="1"/>
</dbReference>
<evidence type="ECO:0000256" key="13">
    <source>
        <dbReference type="ARBA" id="ARBA00023268"/>
    </source>
</evidence>
<dbReference type="GO" id="GO:0000162">
    <property type="term" value="P:L-tryptophan biosynthetic process"/>
    <property type="evidence" value="ECO:0007669"/>
    <property type="project" value="UniProtKB-UniRule"/>
</dbReference>
<evidence type="ECO:0000256" key="2">
    <source>
        <dbReference type="ARBA" id="ARBA00001633"/>
    </source>
</evidence>
<evidence type="ECO:0000256" key="14">
    <source>
        <dbReference type="ARBA" id="ARBA00025592"/>
    </source>
</evidence>
<dbReference type="GO" id="GO:0004425">
    <property type="term" value="F:indole-3-glycerol-phosphate synthase activity"/>
    <property type="evidence" value="ECO:0007669"/>
    <property type="project" value="UniProtKB-UniRule"/>
</dbReference>
<name>K2J7N9_9GAMM</name>
<gene>
    <name evidence="15" type="primary">trpC</name>
    <name evidence="16" type="synonym">trpF</name>
    <name evidence="19" type="ORF">B3C1_13164</name>
</gene>
<dbReference type="SUPFAM" id="SSF51366">
    <property type="entry name" value="Ribulose-phoshate binding barrel"/>
    <property type="match status" value="2"/>
</dbReference>
<keyword evidence="20" id="KW-1185">Reference proteome</keyword>
<comment type="similarity">
    <text evidence="15">Belongs to the TrpC family.</text>
</comment>
<evidence type="ECO:0000256" key="5">
    <source>
        <dbReference type="ARBA" id="ARBA00007902"/>
    </source>
</evidence>
<feature type="domain" description="Indole-3-glycerol phosphate synthase" evidence="17">
    <location>
        <begin position="2"/>
        <end position="247"/>
    </location>
</feature>
<dbReference type="InterPro" id="IPR011060">
    <property type="entry name" value="RibuloseP-bd_barrel"/>
</dbReference>
<comment type="similarity">
    <text evidence="16">Belongs to the TrpF family.</text>
</comment>
<reference evidence="19 20" key="1">
    <citation type="journal article" date="2012" name="J. Bacteriol.">
        <title>Genome Sequence of Gallaecimonas xiamenensis Type Strain 3-C-1.</title>
        <authorList>
            <person name="Lai Q."/>
            <person name="Wang L."/>
            <person name="Wang W."/>
            <person name="Shao Z."/>
        </authorList>
    </citation>
    <scope>NUCLEOTIDE SEQUENCE [LARGE SCALE GENOMIC DNA]</scope>
    <source>
        <strain evidence="19 20">3-C-1</strain>
    </source>
</reference>
<comment type="catalytic activity">
    <reaction evidence="2 15">
        <text>1-(2-carboxyphenylamino)-1-deoxy-D-ribulose 5-phosphate + H(+) = (1S,2R)-1-C-(indol-3-yl)glycerol 3-phosphate + CO2 + H2O</text>
        <dbReference type="Rhea" id="RHEA:23476"/>
        <dbReference type="ChEBI" id="CHEBI:15377"/>
        <dbReference type="ChEBI" id="CHEBI:15378"/>
        <dbReference type="ChEBI" id="CHEBI:16526"/>
        <dbReference type="ChEBI" id="CHEBI:58613"/>
        <dbReference type="ChEBI" id="CHEBI:58866"/>
        <dbReference type="EC" id="4.1.1.48"/>
    </reaction>
</comment>
<dbReference type="InterPro" id="IPR001240">
    <property type="entry name" value="PRAI_dom"/>
</dbReference>
<evidence type="ECO:0000259" key="17">
    <source>
        <dbReference type="Pfam" id="PF00218"/>
    </source>
</evidence>
<dbReference type="Pfam" id="PF00697">
    <property type="entry name" value="PRAI"/>
    <property type="match status" value="1"/>
</dbReference>
<dbReference type="Gene3D" id="3.20.20.70">
    <property type="entry name" value="Aldolase class I"/>
    <property type="match status" value="2"/>
</dbReference>
<comment type="pathway">
    <text evidence="3 16">Amino-acid biosynthesis; L-tryptophan biosynthesis; L-tryptophan from chorismate: step 3/5.</text>
</comment>
<evidence type="ECO:0000313" key="19">
    <source>
        <dbReference type="EMBL" id="EKE70947.1"/>
    </source>
</evidence>
<evidence type="ECO:0000256" key="6">
    <source>
        <dbReference type="ARBA" id="ARBA00009847"/>
    </source>
</evidence>
<keyword evidence="7 15" id="KW-0028">Amino-acid biosynthesis</keyword>
<comment type="pathway">
    <text evidence="4 15">Amino-acid biosynthesis; L-tryptophan biosynthesis; L-tryptophan from chorismate: step 4/5.</text>
</comment>
<dbReference type="EC" id="4.1.1.48" evidence="15"/>
<comment type="similarity">
    <text evidence="5">In the N-terminal section; belongs to the TrpC family.</text>
</comment>
<keyword evidence="13" id="KW-0511">Multifunctional enzyme</keyword>
<evidence type="ECO:0000313" key="20">
    <source>
        <dbReference type="Proteomes" id="UP000006755"/>
    </source>
</evidence>
<evidence type="ECO:0000256" key="12">
    <source>
        <dbReference type="ARBA" id="ARBA00023239"/>
    </source>
</evidence>
<dbReference type="EC" id="5.3.1.24" evidence="16"/>
<dbReference type="PANTHER" id="PTHR22854">
    <property type="entry name" value="TRYPTOPHAN BIOSYNTHESIS PROTEIN"/>
    <property type="match status" value="1"/>
</dbReference>
<comment type="caution">
    <text evidence="19">The sequence shown here is derived from an EMBL/GenBank/DDBJ whole genome shotgun (WGS) entry which is preliminary data.</text>
</comment>
<dbReference type="STRING" id="745411.B3C1_13164"/>